<proteinExistence type="inferred from homology"/>
<dbReference type="GO" id="GO:0004553">
    <property type="term" value="F:hydrolase activity, hydrolyzing O-glycosyl compounds"/>
    <property type="evidence" value="ECO:0007669"/>
    <property type="project" value="InterPro"/>
</dbReference>
<accession>A0A2U2A0A5</accession>
<comment type="caution">
    <text evidence="5">The sequence shown here is derived from an EMBL/GenBank/DDBJ whole genome shotgun (WGS) entry which is preliminary data.</text>
</comment>
<evidence type="ECO:0000256" key="4">
    <source>
        <dbReference type="SAM" id="MobiDB-lite"/>
    </source>
</evidence>
<comment type="similarity">
    <text evidence="1">Belongs to the glycosyl hydrolase 8 (cellulase D) family.</text>
</comment>
<organism evidence="5 6">
    <name type="scientific">Serinibacter arcticus</name>
    <dbReference type="NCBI Taxonomy" id="1655435"/>
    <lineage>
        <taxon>Bacteria</taxon>
        <taxon>Bacillati</taxon>
        <taxon>Actinomycetota</taxon>
        <taxon>Actinomycetes</taxon>
        <taxon>Micrococcales</taxon>
        <taxon>Beutenbergiaceae</taxon>
        <taxon>Serinibacter</taxon>
    </lineage>
</organism>
<evidence type="ECO:0000256" key="2">
    <source>
        <dbReference type="ARBA" id="ARBA00022801"/>
    </source>
</evidence>
<dbReference type="InterPro" id="IPR008928">
    <property type="entry name" value="6-hairpin_glycosidase_sf"/>
</dbReference>
<dbReference type="InterPro" id="IPR002037">
    <property type="entry name" value="Glyco_hydro_8"/>
</dbReference>
<dbReference type="EMBL" id="PYHR01000001">
    <property type="protein sequence ID" value="PWD53039.1"/>
    <property type="molecule type" value="Genomic_DNA"/>
</dbReference>
<dbReference type="SUPFAM" id="SSF48208">
    <property type="entry name" value="Six-hairpin glycosidases"/>
    <property type="match status" value="1"/>
</dbReference>
<evidence type="ECO:0000313" key="6">
    <source>
        <dbReference type="Proteomes" id="UP000245166"/>
    </source>
</evidence>
<reference evidence="5 6" key="1">
    <citation type="submission" date="2018-03" db="EMBL/GenBank/DDBJ databases">
        <title>Genome assembly of novel Miniimonas species PCH200.</title>
        <authorList>
            <person name="Thakur V."/>
            <person name="Kumar V."/>
            <person name="Singh D."/>
        </authorList>
    </citation>
    <scope>NUCLEOTIDE SEQUENCE [LARGE SCALE GENOMIC DNA]</scope>
    <source>
        <strain evidence="5 6">PCH200</strain>
    </source>
</reference>
<dbReference type="Gene3D" id="1.50.10.10">
    <property type="match status" value="1"/>
</dbReference>
<keyword evidence="2" id="KW-0378">Hydrolase</keyword>
<feature type="compositionally biased region" description="Basic residues" evidence="4">
    <location>
        <begin position="167"/>
        <end position="205"/>
    </location>
</feature>
<evidence type="ECO:0000256" key="3">
    <source>
        <dbReference type="ARBA" id="ARBA00023295"/>
    </source>
</evidence>
<keyword evidence="3" id="KW-0326">Glycosidase</keyword>
<gene>
    <name evidence="5" type="ORF">C8046_00020</name>
</gene>
<name>A0A2U2A0A5_9MICO</name>
<dbReference type="Proteomes" id="UP000245166">
    <property type="component" value="Unassembled WGS sequence"/>
</dbReference>
<feature type="region of interest" description="Disordered" evidence="4">
    <location>
        <begin position="91"/>
        <end position="233"/>
    </location>
</feature>
<protein>
    <recommendedName>
        <fullName evidence="7">Cellulase</fullName>
    </recommendedName>
</protein>
<dbReference type="AlphaFoldDB" id="A0A2U2A0A5"/>
<feature type="compositionally biased region" description="Low complexity" evidence="4">
    <location>
        <begin position="106"/>
        <end position="120"/>
    </location>
</feature>
<dbReference type="Pfam" id="PF01270">
    <property type="entry name" value="Glyco_hydro_8"/>
    <property type="match status" value="1"/>
</dbReference>
<keyword evidence="6" id="KW-1185">Reference proteome</keyword>
<dbReference type="GO" id="GO:0005975">
    <property type="term" value="P:carbohydrate metabolic process"/>
    <property type="evidence" value="ECO:0007669"/>
    <property type="project" value="InterPro"/>
</dbReference>
<evidence type="ECO:0008006" key="7">
    <source>
        <dbReference type="Google" id="ProtNLM"/>
    </source>
</evidence>
<dbReference type="InterPro" id="IPR012341">
    <property type="entry name" value="6hp_glycosidase-like_sf"/>
</dbReference>
<sequence>MRHDQERHRRLRDARGGVGDAETFDATWTWTRDNLQRADGLLSWRWADGAVVDDEPASDADLDAARALVLAGERFDEPAYTEAATALGQAVLDSRPRRRPSAGSCSRARGPTSTPTRSTPATPPPCHPAARRARRRPALGRARRRVARRHRGAHHRRHAAAELGPGARRRRPRRGHARSGRSRGALRVRRRAHPRAVRRVLRPGRPRGDRAGRGRARAAGGARGRARPRRAPP</sequence>
<evidence type="ECO:0000256" key="1">
    <source>
        <dbReference type="ARBA" id="ARBA00009209"/>
    </source>
</evidence>
<feature type="compositionally biased region" description="Basic residues" evidence="4">
    <location>
        <begin position="224"/>
        <end position="233"/>
    </location>
</feature>
<evidence type="ECO:0000313" key="5">
    <source>
        <dbReference type="EMBL" id="PWD53039.1"/>
    </source>
</evidence>
<feature type="compositionally biased region" description="Basic residues" evidence="4">
    <location>
        <begin position="129"/>
        <end position="158"/>
    </location>
</feature>